<protein>
    <submittedName>
        <fullName evidence="1">Uncharacterized protein</fullName>
    </submittedName>
</protein>
<proteinExistence type="predicted"/>
<sequence>IVSPSGIASAGIGVDKGKIVAIASEEALPSADKTIDAKGRYVIPLL</sequence>
<dbReference type="Gene3D" id="2.30.40.10">
    <property type="entry name" value="Urease, subunit C, domain 1"/>
    <property type="match status" value="1"/>
</dbReference>
<dbReference type="InterPro" id="IPR011059">
    <property type="entry name" value="Metal-dep_hydrolase_composite"/>
</dbReference>
<dbReference type="AlphaFoldDB" id="X1PN97"/>
<accession>X1PN97</accession>
<feature type="non-terminal residue" evidence="1">
    <location>
        <position position="1"/>
    </location>
</feature>
<name>X1PN97_9ZZZZ</name>
<evidence type="ECO:0000313" key="1">
    <source>
        <dbReference type="EMBL" id="GAI40505.1"/>
    </source>
</evidence>
<dbReference type="SUPFAM" id="SSF51338">
    <property type="entry name" value="Composite domain of metallo-dependent hydrolases"/>
    <property type="match status" value="1"/>
</dbReference>
<gene>
    <name evidence="1" type="ORF">S06H3_51956</name>
</gene>
<dbReference type="EMBL" id="BARV01033011">
    <property type="protein sequence ID" value="GAI40505.1"/>
    <property type="molecule type" value="Genomic_DNA"/>
</dbReference>
<dbReference type="GO" id="GO:0016810">
    <property type="term" value="F:hydrolase activity, acting on carbon-nitrogen (but not peptide) bonds"/>
    <property type="evidence" value="ECO:0007669"/>
    <property type="project" value="InterPro"/>
</dbReference>
<organism evidence="1">
    <name type="scientific">marine sediment metagenome</name>
    <dbReference type="NCBI Taxonomy" id="412755"/>
    <lineage>
        <taxon>unclassified sequences</taxon>
        <taxon>metagenomes</taxon>
        <taxon>ecological metagenomes</taxon>
    </lineage>
</organism>
<reference evidence="1" key="1">
    <citation type="journal article" date="2014" name="Front. Microbiol.">
        <title>High frequency of phylogenetically diverse reductive dehalogenase-homologous genes in deep subseafloor sedimentary metagenomes.</title>
        <authorList>
            <person name="Kawai M."/>
            <person name="Futagami T."/>
            <person name="Toyoda A."/>
            <person name="Takaki Y."/>
            <person name="Nishi S."/>
            <person name="Hori S."/>
            <person name="Arai W."/>
            <person name="Tsubouchi T."/>
            <person name="Morono Y."/>
            <person name="Uchiyama I."/>
            <person name="Ito T."/>
            <person name="Fujiyama A."/>
            <person name="Inagaki F."/>
            <person name="Takami H."/>
        </authorList>
    </citation>
    <scope>NUCLEOTIDE SEQUENCE</scope>
    <source>
        <strain evidence="1">Expedition CK06-06</strain>
    </source>
</reference>
<comment type="caution">
    <text evidence="1">The sequence shown here is derived from an EMBL/GenBank/DDBJ whole genome shotgun (WGS) entry which is preliminary data.</text>
</comment>